<name>A0A068VCL7_COFCA</name>
<accession>A0A068VCL7</accession>
<evidence type="ECO:0000256" key="6">
    <source>
        <dbReference type="ARBA" id="ARBA00022989"/>
    </source>
</evidence>
<gene>
    <name evidence="11" type="ORF">GSCOC_T00004347001</name>
</gene>
<dbReference type="Gene3D" id="3.80.10.10">
    <property type="entry name" value="Ribonuclease Inhibitor"/>
    <property type="match status" value="1"/>
</dbReference>
<dbReference type="AlphaFoldDB" id="A0A068VCL7"/>
<dbReference type="PANTHER" id="PTHR27008">
    <property type="entry name" value="OS04G0122200 PROTEIN"/>
    <property type="match status" value="1"/>
</dbReference>
<reference evidence="12" key="1">
    <citation type="journal article" date="2014" name="Science">
        <title>The coffee genome provides insight into the convergent evolution of caffeine biosynthesis.</title>
        <authorList>
            <person name="Denoeud F."/>
            <person name="Carretero-Paulet L."/>
            <person name="Dereeper A."/>
            <person name="Droc G."/>
            <person name="Guyot R."/>
            <person name="Pietrella M."/>
            <person name="Zheng C."/>
            <person name="Alberti A."/>
            <person name="Anthony F."/>
            <person name="Aprea G."/>
            <person name="Aury J.M."/>
            <person name="Bento P."/>
            <person name="Bernard M."/>
            <person name="Bocs S."/>
            <person name="Campa C."/>
            <person name="Cenci A."/>
            <person name="Combes M.C."/>
            <person name="Crouzillat D."/>
            <person name="Da Silva C."/>
            <person name="Daddiego L."/>
            <person name="De Bellis F."/>
            <person name="Dussert S."/>
            <person name="Garsmeur O."/>
            <person name="Gayraud T."/>
            <person name="Guignon V."/>
            <person name="Jahn K."/>
            <person name="Jamilloux V."/>
            <person name="Joet T."/>
            <person name="Labadie K."/>
            <person name="Lan T."/>
            <person name="Leclercq J."/>
            <person name="Lepelley M."/>
            <person name="Leroy T."/>
            <person name="Li L.T."/>
            <person name="Librado P."/>
            <person name="Lopez L."/>
            <person name="Munoz A."/>
            <person name="Noel B."/>
            <person name="Pallavicini A."/>
            <person name="Perrotta G."/>
            <person name="Poncet V."/>
            <person name="Pot D."/>
            <person name="Priyono X."/>
            <person name="Rigoreau M."/>
            <person name="Rouard M."/>
            <person name="Rozas J."/>
            <person name="Tranchant-Dubreuil C."/>
            <person name="VanBuren R."/>
            <person name="Zhang Q."/>
            <person name="Andrade A.C."/>
            <person name="Argout X."/>
            <person name="Bertrand B."/>
            <person name="de Kochko A."/>
            <person name="Graziosi G."/>
            <person name="Henry R.J."/>
            <person name="Jayarama X."/>
            <person name="Ming R."/>
            <person name="Nagai C."/>
            <person name="Rounsley S."/>
            <person name="Sankoff D."/>
            <person name="Giuliano G."/>
            <person name="Albert V.A."/>
            <person name="Wincker P."/>
            <person name="Lashermes P."/>
        </authorList>
    </citation>
    <scope>NUCLEOTIDE SEQUENCE [LARGE SCALE GENOMIC DNA]</scope>
    <source>
        <strain evidence="12">cv. DH200-94</strain>
    </source>
</reference>
<dbReference type="EMBL" id="HG739307">
    <property type="protein sequence ID" value="CDP18317.1"/>
    <property type="molecule type" value="Genomic_DNA"/>
</dbReference>
<dbReference type="InParanoid" id="A0A068VCL7"/>
<dbReference type="GO" id="GO:0006952">
    <property type="term" value="P:defense response"/>
    <property type="evidence" value="ECO:0007669"/>
    <property type="project" value="UniProtKB-ARBA"/>
</dbReference>
<dbReference type="InterPro" id="IPR051809">
    <property type="entry name" value="Plant_receptor-like_S/T_kinase"/>
</dbReference>
<feature type="domain" description="Disease resistance R13L4/SHOC-2-like LRR" evidence="10">
    <location>
        <begin position="350"/>
        <end position="479"/>
    </location>
</feature>
<evidence type="ECO:0000256" key="7">
    <source>
        <dbReference type="ARBA" id="ARBA00023136"/>
    </source>
</evidence>
<keyword evidence="6 9" id="KW-1133">Transmembrane helix</keyword>
<sequence length="768" mass="86597">MRIGINNSHHITCRKLQLALIGFNHTFTLICGYNKNLFKLNNTIYFSLTICIIHHRSICSIHGPQNWQYRWQYVTLTHCPSCIAFNLHNPITFIPNLKHPKRDSTCNFFLCKHHYYSNQPTYHKNPYKELIQPFLPLQLLLCFSQFCLQLGSFCLGSRSCSFNLSFCFSVALILLRRPGISSLERRHISSSIQFQYPQPPTSSKQTTYLLPGFLSVQEVIIFMTLLQRQVGSRGPRYLRIFSFPSQSFYLLSLFFSFQTSLLLQSRTQGQVVWPFLNHNENPVRKNLTLDLIRTQKYKSKLQSLLSIQTCVYSHEDDVVLLFPHWSWTFLAKFLSLDMSWNNFQGELPHELIHLRRLRVLNFGISAGSIPPKLGHLMHLELLSLSNNSLTGSIPNQIFNISSLQVLDLMNNSFSGNIPSTVGYGLINLEELYVNVNKFDGVIPDSISNASQLSILQLSINKFSGPIPNSLEDLRLLTNLSIGDNPMHGFLPTSVGNLSTSLERLYAYSCEIKGKIPEEIGNLSNLWILSLHGNQLSGSIPLAIKGLQNLQVLYFEDNQLGGSVLEKITLNGKVPSSLGGLERLASLSLAHNKLEGTIPDSLRPIPKSLKTLLYLRYINLSFNYLTGEIPFSGPFKNFTYESFMCNDDLCGAQRFHVPPCSSPRIHSRKKILQILGTVSSIAAIVIAATMVILILRCRRKDETSRNTDLSMGMPKWISNQFSNATCQFGQALCQFVQISSAFTRVIASLGKGSFGSVYKGTLTDGTPLL</sequence>
<organism evidence="11 12">
    <name type="scientific">Coffea canephora</name>
    <name type="common">Robusta coffee</name>
    <dbReference type="NCBI Taxonomy" id="49390"/>
    <lineage>
        <taxon>Eukaryota</taxon>
        <taxon>Viridiplantae</taxon>
        <taxon>Streptophyta</taxon>
        <taxon>Embryophyta</taxon>
        <taxon>Tracheophyta</taxon>
        <taxon>Spermatophyta</taxon>
        <taxon>Magnoliopsida</taxon>
        <taxon>eudicotyledons</taxon>
        <taxon>Gunneridae</taxon>
        <taxon>Pentapetalae</taxon>
        <taxon>asterids</taxon>
        <taxon>lamiids</taxon>
        <taxon>Gentianales</taxon>
        <taxon>Rubiaceae</taxon>
        <taxon>Ixoroideae</taxon>
        <taxon>Gardenieae complex</taxon>
        <taxon>Bertiereae - Coffeeae clade</taxon>
        <taxon>Coffeeae</taxon>
        <taxon>Coffea</taxon>
    </lineage>
</organism>
<dbReference type="SUPFAM" id="SSF52058">
    <property type="entry name" value="L domain-like"/>
    <property type="match status" value="1"/>
</dbReference>
<evidence type="ECO:0000313" key="11">
    <source>
        <dbReference type="EMBL" id="CDP18317.1"/>
    </source>
</evidence>
<dbReference type="GO" id="GO:0051707">
    <property type="term" value="P:response to other organism"/>
    <property type="evidence" value="ECO:0007669"/>
    <property type="project" value="UniProtKB-ARBA"/>
</dbReference>
<keyword evidence="12" id="KW-1185">Reference proteome</keyword>
<comment type="subcellular location">
    <subcellularLocation>
        <location evidence="1">Membrane</location>
    </subcellularLocation>
</comment>
<dbReference type="Pfam" id="PF23598">
    <property type="entry name" value="LRR_14"/>
    <property type="match status" value="1"/>
</dbReference>
<keyword evidence="7 9" id="KW-0472">Membrane</keyword>
<evidence type="ECO:0000256" key="8">
    <source>
        <dbReference type="ARBA" id="ARBA00023180"/>
    </source>
</evidence>
<keyword evidence="8" id="KW-0325">Glycoprotein</keyword>
<dbReference type="Pfam" id="PF00560">
    <property type="entry name" value="LRR_1"/>
    <property type="match status" value="4"/>
</dbReference>
<evidence type="ECO:0000256" key="4">
    <source>
        <dbReference type="ARBA" id="ARBA00022729"/>
    </source>
</evidence>
<evidence type="ECO:0000256" key="5">
    <source>
        <dbReference type="ARBA" id="ARBA00022737"/>
    </source>
</evidence>
<evidence type="ECO:0000256" key="1">
    <source>
        <dbReference type="ARBA" id="ARBA00004370"/>
    </source>
</evidence>
<keyword evidence="3 9" id="KW-0812">Transmembrane</keyword>
<dbReference type="FunFam" id="3.80.10.10:FF:000041">
    <property type="entry name" value="LRR receptor-like serine/threonine-protein kinase ERECTA"/>
    <property type="match status" value="2"/>
</dbReference>
<dbReference type="Gramene" id="CDP18317">
    <property type="protein sequence ID" value="CDP18317"/>
    <property type="gene ID" value="GSCOC_T00004347001"/>
</dbReference>
<feature type="transmembrane region" description="Helical" evidence="9">
    <location>
        <begin position="670"/>
        <end position="694"/>
    </location>
</feature>
<dbReference type="PhylomeDB" id="A0A068VCL7"/>
<evidence type="ECO:0000256" key="2">
    <source>
        <dbReference type="ARBA" id="ARBA00022614"/>
    </source>
</evidence>
<keyword evidence="4" id="KW-0732">Signal</keyword>
<proteinExistence type="predicted"/>
<dbReference type="InterPro" id="IPR001611">
    <property type="entry name" value="Leu-rich_rpt"/>
</dbReference>
<dbReference type="GO" id="GO:0016020">
    <property type="term" value="C:membrane"/>
    <property type="evidence" value="ECO:0007669"/>
    <property type="project" value="UniProtKB-SubCell"/>
</dbReference>
<keyword evidence="5" id="KW-0677">Repeat</keyword>
<evidence type="ECO:0000256" key="3">
    <source>
        <dbReference type="ARBA" id="ARBA00022692"/>
    </source>
</evidence>
<keyword evidence="2" id="KW-0433">Leucine-rich repeat</keyword>
<evidence type="ECO:0000256" key="9">
    <source>
        <dbReference type="SAM" id="Phobius"/>
    </source>
</evidence>
<evidence type="ECO:0000259" key="10">
    <source>
        <dbReference type="Pfam" id="PF23598"/>
    </source>
</evidence>
<dbReference type="InterPro" id="IPR055414">
    <property type="entry name" value="LRR_R13L4/SHOC2-like"/>
</dbReference>
<dbReference type="Proteomes" id="UP000295252">
    <property type="component" value="Chromosome VI"/>
</dbReference>
<dbReference type="PANTHER" id="PTHR27008:SF499">
    <property type="entry name" value="OS06G0581500 PROTEIN"/>
    <property type="match status" value="1"/>
</dbReference>
<dbReference type="SMART" id="SM00369">
    <property type="entry name" value="LRR_TYP"/>
    <property type="match status" value="5"/>
</dbReference>
<protein>
    <recommendedName>
        <fullName evidence="10">Disease resistance R13L4/SHOC-2-like LRR domain-containing protein</fullName>
    </recommendedName>
</protein>
<evidence type="ECO:0000313" key="12">
    <source>
        <dbReference type="Proteomes" id="UP000295252"/>
    </source>
</evidence>
<dbReference type="InterPro" id="IPR003591">
    <property type="entry name" value="Leu-rich_rpt_typical-subtyp"/>
</dbReference>
<dbReference type="InterPro" id="IPR032675">
    <property type="entry name" value="LRR_dom_sf"/>
</dbReference>